<comment type="caution">
    <text evidence="1">The sequence shown here is derived from an EMBL/GenBank/DDBJ whole genome shotgun (WGS) entry which is preliminary data.</text>
</comment>
<evidence type="ECO:0000313" key="2">
    <source>
        <dbReference type="Proteomes" id="UP000015531"/>
    </source>
</evidence>
<evidence type="ECO:0000313" key="1">
    <source>
        <dbReference type="EMBL" id="EQB11691.1"/>
    </source>
</evidence>
<reference evidence="1 2" key="1">
    <citation type="journal article" date="2013" name="Genome Announc.">
        <title>Draft Genome Sequence of Sphingobium lactosutens Strain DS20T, Isolated from a Hexachlorocyclohexane Dumpsite.</title>
        <authorList>
            <person name="Kumar R."/>
            <person name="Dwivedi V."/>
            <person name="Negi V."/>
            <person name="Khurana J.P."/>
            <person name="Lal R."/>
        </authorList>
    </citation>
    <scope>NUCLEOTIDE SEQUENCE [LARGE SCALE GENOMIC DNA]</scope>
    <source>
        <strain evidence="1 2">DS20</strain>
    </source>
</reference>
<dbReference type="AlphaFoldDB" id="T0H5S8"/>
<protein>
    <submittedName>
        <fullName evidence="1">Uncharacterized protein</fullName>
    </submittedName>
</protein>
<gene>
    <name evidence="1" type="ORF">RLDS_21410</name>
</gene>
<name>T0H5S8_9SPHN</name>
<dbReference type="Proteomes" id="UP000015531">
    <property type="component" value="Unassembled WGS sequence"/>
</dbReference>
<sequence length="38" mass="4244">MTSVEAFDTLRASVAAYNGVEHARMAAHRQAIWDLLLQ</sequence>
<keyword evidence="2" id="KW-1185">Reference proteome</keyword>
<dbReference type="PATRIC" id="fig|1331060.3.peg.4139"/>
<dbReference type="EMBL" id="ATDP01000106">
    <property type="protein sequence ID" value="EQB11691.1"/>
    <property type="molecule type" value="Genomic_DNA"/>
</dbReference>
<proteinExistence type="predicted"/>
<organism evidence="1 2">
    <name type="scientific">Sphingobium lactosutens DS20</name>
    <dbReference type="NCBI Taxonomy" id="1331060"/>
    <lineage>
        <taxon>Bacteria</taxon>
        <taxon>Pseudomonadati</taxon>
        <taxon>Pseudomonadota</taxon>
        <taxon>Alphaproteobacteria</taxon>
        <taxon>Sphingomonadales</taxon>
        <taxon>Sphingomonadaceae</taxon>
        <taxon>Sphingobium</taxon>
    </lineage>
</organism>
<accession>T0H5S8</accession>